<evidence type="ECO:0000313" key="5">
    <source>
        <dbReference type="EMBL" id="AFL76041.1"/>
    </source>
</evidence>
<dbReference type="Gene3D" id="2.40.30.90">
    <property type="entry name" value="Bacterial fluorinating enzyme like"/>
    <property type="match status" value="1"/>
</dbReference>
<dbReference type="STRING" id="765911.Thivi_4228"/>
<dbReference type="InterPro" id="IPR046470">
    <property type="entry name" value="SAM_HAT_C"/>
</dbReference>
<dbReference type="InterPro" id="IPR002747">
    <property type="entry name" value="SAM_OH_AdoTrfase"/>
</dbReference>
<dbReference type="Pfam" id="PF20257">
    <property type="entry name" value="SAM_HAT_C"/>
    <property type="match status" value="1"/>
</dbReference>
<dbReference type="PANTHER" id="PTHR35092">
    <property type="entry name" value="CHLORINASE MJ1651"/>
    <property type="match status" value="1"/>
</dbReference>
<dbReference type="EMBL" id="CP003154">
    <property type="protein sequence ID" value="AFL76041.1"/>
    <property type="molecule type" value="Genomic_DNA"/>
</dbReference>
<proteinExistence type="inferred from homology"/>
<dbReference type="Gene3D" id="3.40.50.10790">
    <property type="entry name" value="S-adenosyl-l-methionine hydroxide adenosyltransferase, N-terminal"/>
    <property type="match status" value="1"/>
</dbReference>
<dbReference type="SUPFAM" id="SSF102522">
    <property type="entry name" value="Bacterial fluorinating enzyme, N-terminal domain"/>
    <property type="match status" value="1"/>
</dbReference>
<comment type="similarity">
    <text evidence="2">Belongs to the SAM hydrolase / SAM-dependent halogenase family.</text>
</comment>
<dbReference type="InterPro" id="IPR046469">
    <property type="entry name" value="SAM_HAT_N"/>
</dbReference>
<name>I3YGC3_THIV6</name>
<dbReference type="Proteomes" id="UP000006062">
    <property type="component" value="Chromosome"/>
</dbReference>
<keyword evidence="1" id="KW-0949">S-adenosyl-L-methionine</keyword>
<dbReference type="PIRSF" id="PIRSF006779">
    <property type="entry name" value="UCP006779"/>
    <property type="match status" value="1"/>
</dbReference>
<organism evidence="5 6">
    <name type="scientific">Thiocystis violascens (strain ATCC 17096 / DSM 198 / 6111)</name>
    <name type="common">Chromatium violascens</name>
    <dbReference type="NCBI Taxonomy" id="765911"/>
    <lineage>
        <taxon>Bacteria</taxon>
        <taxon>Pseudomonadati</taxon>
        <taxon>Pseudomonadota</taxon>
        <taxon>Gammaproteobacteria</taxon>
        <taxon>Chromatiales</taxon>
        <taxon>Chromatiaceae</taxon>
        <taxon>Thiocystis</taxon>
    </lineage>
</organism>
<evidence type="ECO:0000259" key="3">
    <source>
        <dbReference type="Pfam" id="PF01887"/>
    </source>
</evidence>
<feature type="domain" description="S-adenosyl-l-methionine hydroxide adenosyltransferase C-terminal" evidence="4">
    <location>
        <begin position="167"/>
        <end position="245"/>
    </location>
</feature>
<dbReference type="InterPro" id="IPR023228">
    <property type="entry name" value="SAM_OH_AdoTrfase_N_sf"/>
</dbReference>
<keyword evidence="6" id="KW-1185">Reference proteome</keyword>
<evidence type="ECO:0000259" key="4">
    <source>
        <dbReference type="Pfam" id="PF20257"/>
    </source>
</evidence>
<sequence length="255" mass="27783">MNPAAIRRIALVTDFGDGLYVGQMRARLGALLPELPLIDLVHDLPPFRPDLAAYLLPALVRDMPGNTLYLCVVDPGVGGDRALLAVESAGDWLIGPDNGLLAPLIQQADGAVSVWRIGWRPERMSSSFHGRDWIAPAAARLCLGQELRMSCLETSAMVGSDWPQERGVILYVDRFGNLISGLHARGRDRRHRLQVGEQTLRNARTFCQVVPGESFWYKNAFGLVEIAVNRGRADDLLGLAAGDPIGPFIALPDAV</sequence>
<protein>
    <recommendedName>
        <fullName evidence="7">SAM-dependent chlorinase/fluorinase</fullName>
    </recommendedName>
</protein>
<feature type="domain" description="S-adenosyl-l-methionine hydroxide adenosyltransferase N-terminal" evidence="3">
    <location>
        <begin position="9"/>
        <end position="147"/>
    </location>
</feature>
<evidence type="ECO:0000256" key="2">
    <source>
        <dbReference type="ARBA" id="ARBA00024035"/>
    </source>
</evidence>
<dbReference type="OrthoDB" id="9792195at2"/>
<dbReference type="Pfam" id="PF01887">
    <property type="entry name" value="SAM_HAT_N"/>
    <property type="match status" value="1"/>
</dbReference>
<dbReference type="HOGENOM" id="CLU_059734_1_2_6"/>
<gene>
    <name evidence="5" type="ordered locus">Thivi_4228</name>
</gene>
<dbReference type="RefSeq" id="WP_014780423.1">
    <property type="nucleotide sequence ID" value="NC_018012.1"/>
</dbReference>
<evidence type="ECO:0000313" key="6">
    <source>
        <dbReference type="Proteomes" id="UP000006062"/>
    </source>
</evidence>
<evidence type="ECO:0008006" key="7">
    <source>
        <dbReference type="Google" id="ProtNLM"/>
    </source>
</evidence>
<dbReference type="eggNOG" id="COG1912">
    <property type="taxonomic scope" value="Bacteria"/>
</dbReference>
<dbReference type="AlphaFoldDB" id="I3YGC3"/>
<dbReference type="InterPro" id="IPR023227">
    <property type="entry name" value="SAM_OH_AdoTrfase_C_sf"/>
</dbReference>
<evidence type="ECO:0000256" key="1">
    <source>
        <dbReference type="ARBA" id="ARBA00022691"/>
    </source>
</evidence>
<accession>I3YGC3</accession>
<dbReference type="KEGG" id="tvi:Thivi_4228"/>
<dbReference type="SUPFAM" id="SSF101852">
    <property type="entry name" value="Bacterial fluorinating enzyme, C-terminal domain"/>
    <property type="match status" value="1"/>
</dbReference>
<dbReference type="PANTHER" id="PTHR35092:SF1">
    <property type="entry name" value="CHLORINASE MJ1651"/>
    <property type="match status" value="1"/>
</dbReference>
<reference evidence="5 6" key="1">
    <citation type="submission" date="2012-06" db="EMBL/GenBank/DDBJ databases">
        <title>Complete sequence of Thiocystis violascens DSM 198.</title>
        <authorList>
            <consortium name="US DOE Joint Genome Institute"/>
            <person name="Lucas S."/>
            <person name="Han J."/>
            <person name="Lapidus A."/>
            <person name="Cheng J.-F."/>
            <person name="Goodwin L."/>
            <person name="Pitluck S."/>
            <person name="Peters L."/>
            <person name="Ovchinnikova G."/>
            <person name="Teshima H."/>
            <person name="Detter J.C."/>
            <person name="Han C."/>
            <person name="Tapia R."/>
            <person name="Land M."/>
            <person name="Hauser L."/>
            <person name="Kyrpides N."/>
            <person name="Ivanova N."/>
            <person name="Pagani I."/>
            <person name="Vogl K."/>
            <person name="Liu Z."/>
            <person name="Frigaard N.-U."/>
            <person name="Bryant D."/>
            <person name="Woyke T."/>
        </authorList>
    </citation>
    <scope>NUCLEOTIDE SEQUENCE [LARGE SCALE GENOMIC DNA]</scope>
    <source>
        <strain evidence="6">ATCC 17096 / DSM 198 / 6111</strain>
    </source>
</reference>